<dbReference type="Pfam" id="PF13302">
    <property type="entry name" value="Acetyltransf_3"/>
    <property type="match status" value="1"/>
</dbReference>
<evidence type="ECO:0000259" key="4">
    <source>
        <dbReference type="Pfam" id="PF13302"/>
    </source>
</evidence>
<dbReference type="InterPro" id="IPR016181">
    <property type="entry name" value="Acyl_CoA_acyltransferase"/>
</dbReference>
<organism evidence="5 6">
    <name type="scientific">Allobranchiibius huperziae</name>
    <dbReference type="NCBI Taxonomy" id="1874116"/>
    <lineage>
        <taxon>Bacteria</taxon>
        <taxon>Bacillati</taxon>
        <taxon>Actinomycetota</taxon>
        <taxon>Actinomycetes</taxon>
        <taxon>Micrococcales</taxon>
        <taxon>Dermacoccaceae</taxon>
        <taxon>Allobranchiibius</taxon>
    </lineage>
</organism>
<evidence type="ECO:0000256" key="2">
    <source>
        <dbReference type="ARBA" id="ARBA00023315"/>
    </source>
</evidence>
<proteinExistence type="inferred from homology"/>
<keyword evidence="6" id="KW-1185">Reference proteome</keyword>
<sequence>MSRERPPGPLLARGERVWVRTVVHDDLAPYQQAVRSSWDRIGAWNPVSAGDLEWHLGRQSTEHRTFLIHATEPTGEHDIVGKVNVSNVVRGRFQNGTMGYDAYDPYAGRGMFAEGLRLVVGLAFAGAGQGMDLHRVEANVRPGNTRSAGVLRSLGFRREGHIRSMLLLESGGEPAQWRDHDAYAVHRGEWPATPYAAHRPARMALLVSDFGAPDRSGSSGLAPALAAELGLPLFPRAVVPDDALWELLAASPVGGVVEGVWPREAEAFVREGLQRAGFDPAVVPRLRGDGRFADDPPDGPAPIGVSAALRPSDVSRVALRVRAAFA</sequence>
<dbReference type="InterPro" id="IPR051531">
    <property type="entry name" value="N-acetyltransferase"/>
</dbReference>
<feature type="domain" description="N-acetyltransferase" evidence="4">
    <location>
        <begin position="16"/>
        <end position="157"/>
    </location>
</feature>
<dbReference type="EMBL" id="JACCFW010000001">
    <property type="protein sequence ID" value="NYJ74107.1"/>
    <property type="molecule type" value="Genomic_DNA"/>
</dbReference>
<protein>
    <submittedName>
        <fullName evidence="5">Ribosomal-protein-alanine N-acetyltransferase</fullName>
        <ecNumber evidence="5">2.3.1.267</ecNumber>
    </submittedName>
</protein>
<dbReference type="EC" id="2.3.1.267" evidence="5"/>
<evidence type="ECO:0000313" key="6">
    <source>
        <dbReference type="Proteomes" id="UP000571817"/>
    </source>
</evidence>
<dbReference type="Proteomes" id="UP000571817">
    <property type="component" value="Unassembled WGS sequence"/>
</dbReference>
<name>A0A853DBY0_9MICO</name>
<dbReference type="PANTHER" id="PTHR43792">
    <property type="entry name" value="GNAT FAMILY, PUTATIVE (AFU_ORTHOLOGUE AFUA_3G00765)-RELATED-RELATED"/>
    <property type="match status" value="1"/>
</dbReference>
<dbReference type="SUPFAM" id="SSF55729">
    <property type="entry name" value="Acyl-CoA N-acyltransferases (Nat)"/>
    <property type="match status" value="1"/>
</dbReference>
<comment type="caution">
    <text evidence="5">The sequence shown here is derived from an EMBL/GenBank/DDBJ whole genome shotgun (WGS) entry which is preliminary data.</text>
</comment>
<dbReference type="AlphaFoldDB" id="A0A853DBY0"/>
<gene>
    <name evidence="5" type="ORF">HNR15_001070</name>
</gene>
<dbReference type="Gene3D" id="3.40.630.30">
    <property type="match status" value="1"/>
</dbReference>
<comment type="similarity">
    <text evidence="3">Belongs to the acetyltransferase family. RimJ subfamily.</text>
</comment>
<evidence type="ECO:0000256" key="3">
    <source>
        <dbReference type="ARBA" id="ARBA00038502"/>
    </source>
</evidence>
<dbReference type="PANTHER" id="PTHR43792:SF8">
    <property type="entry name" value="[RIBOSOMAL PROTEIN US5]-ALANINE N-ACETYLTRANSFERASE"/>
    <property type="match status" value="1"/>
</dbReference>
<dbReference type="RefSeq" id="WP_218883561.1">
    <property type="nucleotide sequence ID" value="NZ_JACCFW010000001.1"/>
</dbReference>
<keyword evidence="2 5" id="KW-0012">Acyltransferase</keyword>
<accession>A0A853DBY0</accession>
<reference evidence="5 6" key="1">
    <citation type="submission" date="2020-07" db="EMBL/GenBank/DDBJ databases">
        <title>Sequencing the genomes of 1000 actinobacteria strains.</title>
        <authorList>
            <person name="Klenk H.-P."/>
        </authorList>
    </citation>
    <scope>NUCLEOTIDE SEQUENCE [LARGE SCALE GENOMIC DNA]</scope>
    <source>
        <strain evidence="5 6">DSM 29531</strain>
    </source>
</reference>
<evidence type="ECO:0000313" key="5">
    <source>
        <dbReference type="EMBL" id="NYJ74107.1"/>
    </source>
</evidence>
<dbReference type="GO" id="GO:0005737">
    <property type="term" value="C:cytoplasm"/>
    <property type="evidence" value="ECO:0007669"/>
    <property type="project" value="TreeGrafter"/>
</dbReference>
<keyword evidence="1 5" id="KW-0808">Transferase</keyword>
<dbReference type="GO" id="GO:0008999">
    <property type="term" value="F:protein-N-terminal-alanine acetyltransferase activity"/>
    <property type="evidence" value="ECO:0007669"/>
    <property type="project" value="UniProtKB-EC"/>
</dbReference>
<evidence type="ECO:0000256" key="1">
    <source>
        <dbReference type="ARBA" id="ARBA00022679"/>
    </source>
</evidence>
<dbReference type="InterPro" id="IPR000182">
    <property type="entry name" value="GNAT_dom"/>
</dbReference>